<evidence type="ECO:0000256" key="7">
    <source>
        <dbReference type="ARBA" id="ARBA00022989"/>
    </source>
</evidence>
<protein>
    <submittedName>
        <fullName evidence="15">G protein-activated inward rectifier potassium channel 1</fullName>
    </submittedName>
</protein>
<dbReference type="PRINTS" id="PR01320">
    <property type="entry name" value="KIRCHANNEL"/>
</dbReference>
<reference evidence="15 16" key="1">
    <citation type="submission" date="2019-03" db="EMBL/GenBank/DDBJ databases">
        <title>First draft genome of Liparis tanakae, snailfish: a comprehensive survey of snailfish specific genes.</title>
        <authorList>
            <person name="Kim W."/>
            <person name="Song I."/>
            <person name="Jeong J.-H."/>
            <person name="Kim D."/>
            <person name="Kim S."/>
            <person name="Ryu S."/>
            <person name="Song J.Y."/>
            <person name="Lee S.K."/>
        </authorList>
    </citation>
    <scope>NUCLEOTIDE SEQUENCE [LARGE SCALE GENOMIC DNA]</scope>
    <source>
        <tissue evidence="15">Muscle</tissue>
    </source>
</reference>
<comment type="subcellular location">
    <subcellularLocation>
        <location evidence="1 12">Membrane</location>
        <topology evidence="1 12">Multi-pass membrane protein</topology>
    </subcellularLocation>
</comment>
<keyword evidence="6 12" id="KW-0630">Potassium</keyword>
<name>A0A4Z2EC33_9TELE</name>
<comment type="catalytic activity">
    <reaction evidence="11">
        <text>K(+)(in) = K(+)(out)</text>
        <dbReference type="Rhea" id="RHEA:29463"/>
        <dbReference type="ChEBI" id="CHEBI:29103"/>
    </reaction>
</comment>
<gene>
    <name evidence="15" type="primary">KCNJ3_4</name>
    <name evidence="15" type="ORF">EYF80_064006</name>
</gene>
<evidence type="ECO:0000256" key="4">
    <source>
        <dbReference type="ARBA" id="ARBA00022692"/>
    </source>
</evidence>
<keyword evidence="4 12" id="KW-0812">Transmembrane</keyword>
<dbReference type="InterPro" id="IPR041647">
    <property type="entry name" value="IRK_C"/>
</dbReference>
<dbReference type="SUPFAM" id="SSF81296">
    <property type="entry name" value="E set domains"/>
    <property type="match status" value="1"/>
</dbReference>
<feature type="domain" description="Inward rectifier potassium channel C-terminal" evidence="14">
    <location>
        <begin position="1"/>
        <end position="55"/>
    </location>
</feature>
<evidence type="ECO:0000313" key="16">
    <source>
        <dbReference type="Proteomes" id="UP000314294"/>
    </source>
</evidence>
<dbReference type="Proteomes" id="UP000314294">
    <property type="component" value="Unassembled WGS sequence"/>
</dbReference>
<proteinExistence type="inferred from homology"/>
<keyword evidence="16" id="KW-1185">Reference proteome</keyword>
<keyword evidence="2 12" id="KW-0813">Transport</keyword>
<evidence type="ECO:0000256" key="9">
    <source>
        <dbReference type="ARBA" id="ARBA00023136"/>
    </source>
</evidence>
<dbReference type="InterPro" id="IPR013518">
    <property type="entry name" value="K_chnl_inward-rec_Kir_cyto"/>
</dbReference>
<evidence type="ECO:0000256" key="13">
    <source>
        <dbReference type="SAM" id="MobiDB-lite"/>
    </source>
</evidence>
<evidence type="ECO:0000256" key="10">
    <source>
        <dbReference type="ARBA" id="ARBA00023303"/>
    </source>
</evidence>
<keyword evidence="9" id="KW-0472">Membrane</keyword>
<feature type="compositionally biased region" description="Basic and acidic residues" evidence="13">
    <location>
        <begin position="52"/>
        <end position="63"/>
    </location>
</feature>
<dbReference type="InterPro" id="IPR016449">
    <property type="entry name" value="K_chnl_inward-rec_Kir"/>
</dbReference>
<evidence type="ECO:0000256" key="3">
    <source>
        <dbReference type="ARBA" id="ARBA00022538"/>
    </source>
</evidence>
<dbReference type="GO" id="GO:1990573">
    <property type="term" value="P:potassium ion import across plasma membrane"/>
    <property type="evidence" value="ECO:0007669"/>
    <property type="project" value="TreeGrafter"/>
</dbReference>
<dbReference type="PANTHER" id="PTHR11767">
    <property type="entry name" value="INWARD RECTIFIER POTASSIUM CHANNEL"/>
    <property type="match status" value="1"/>
</dbReference>
<dbReference type="Gene3D" id="2.60.40.1400">
    <property type="entry name" value="G protein-activated inward rectifier potassium channel 1"/>
    <property type="match status" value="1"/>
</dbReference>
<sequence length="72" mass="8038">MTCQARTSYTEDEVLWGHRFESCISLEKGAFRVDCSAFDKTFEVQMSSLSARDSRRAGDDDAGRVSGEAPLR</sequence>
<keyword evidence="7" id="KW-1133">Transmembrane helix</keyword>
<evidence type="ECO:0000256" key="11">
    <source>
        <dbReference type="ARBA" id="ARBA00034430"/>
    </source>
</evidence>
<keyword evidence="3 12" id="KW-0633">Potassium transport</keyword>
<dbReference type="Pfam" id="PF17655">
    <property type="entry name" value="IRK_C"/>
    <property type="match status" value="1"/>
</dbReference>
<dbReference type="GO" id="GO:0005886">
    <property type="term" value="C:plasma membrane"/>
    <property type="evidence" value="ECO:0007669"/>
    <property type="project" value="TreeGrafter"/>
</dbReference>
<feature type="region of interest" description="Disordered" evidence="13">
    <location>
        <begin position="48"/>
        <end position="72"/>
    </location>
</feature>
<dbReference type="GO" id="GO:0034765">
    <property type="term" value="P:regulation of monoatomic ion transmembrane transport"/>
    <property type="evidence" value="ECO:0007669"/>
    <property type="project" value="TreeGrafter"/>
</dbReference>
<evidence type="ECO:0000256" key="2">
    <source>
        <dbReference type="ARBA" id="ARBA00022448"/>
    </source>
</evidence>
<comment type="caution">
    <text evidence="15">The sequence shown here is derived from an EMBL/GenBank/DDBJ whole genome shotgun (WGS) entry which is preliminary data.</text>
</comment>
<dbReference type="EMBL" id="SRLO01011480">
    <property type="protein sequence ID" value="TNN25862.1"/>
    <property type="molecule type" value="Genomic_DNA"/>
</dbReference>
<evidence type="ECO:0000256" key="1">
    <source>
        <dbReference type="ARBA" id="ARBA00004141"/>
    </source>
</evidence>
<keyword evidence="8 12" id="KW-0406">Ion transport</keyword>
<comment type="similarity">
    <text evidence="12">Belongs to the inward rectifier-type potassium channel (TC 1.A.2.1) family.</text>
</comment>
<evidence type="ECO:0000259" key="14">
    <source>
        <dbReference type="Pfam" id="PF17655"/>
    </source>
</evidence>
<dbReference type="GO" id="GO:0007399">
    <property type="term" value="P:nervous system development"/>
    <property type="evidence" value="ECO:0007669"/>
    <property type="project" value="UniProtKB-ARBA"/>
</dbReference>
<evidence type="ECO:0000256" key="12">
    <source>
        <dbReference type="RuleBase" id="RU003822"/>
    </source>
</evidence>
<organism evidence="15 16">
    <name type="scientific">Liparis tanakae</name>
    <name type="common">Tanaka's snailfish</name>
    <dbReference type="NCBI Taxonomy" id="230148"/>
    <lineage>
        <taxon>Eukaryota</taxon>
        <taxon>Metazoa</taxon>
        <taxon>Chordata</taxon>
        <taxon>Craniata</taxon>
        <taxon>Vertebrata</taxon>
        <taxon>Euteleostomi</taxon>
        <taxon>Actinopterygii</taxon>
        <taxon>Neopterygii</taxon>
        <taxon>Teleostei</taxon>
        <taxon>Neoteleostei</taxon>
        <taxon>Acanthomorphata</taxon>
        <taxon>Eupercaria</taxon>
        <taxon>Perciformes</taxon>
        <taxon>Cottioidei</taxon>
        <taxon>Cottales</taxon>
        <taxon>Liparidae</taxon>
        <taxon>Liparis</taxon>
    </lineage>
</organism>
<dbReference type="GO" id="GO:0034702">
    <property type="term" value="C:monoatomic ion channel complex"/>
    <property type="evidence" value="ECO:0007669"/>
    <property type="project" value="UniProtKB-KW"/>
</dbReference>
<evidence type="ECO:0000256" key="8">
    <source>
        <dbReference type="ARBA" id="ARBA00023065"/>
    </source>
</evidence>
<evidence type="ECO:0000256" key="6">
    <source>
        <dbReference type="ARBA" id="ARBA00022958"/>
    </source>
</evidence>
<dbReference type="AlphaFoldDB" id="A0A4Z2EC33"/>
<dbReference type="PANTHER" id="PTHR11767:SF116">
    <property type="entry name" value="G PROTEIN-ACTIVATED INWARD RECTIFIER POTASSIUM CHANNEL 4"/>
    <property type="match status" value="1"/>
</dbReference>
<dbReference type="GO" id="GO:0005242">
    <property type="term" value="F:inward rectifier potassium channel activity"/>
    <property type="evidence" value="ECO:0007669"/>
    <property type="project" value="InterPro"/>
</dbReference>
<accession>A0A4Z2EC33</accession>
<evidence type="ECO:0000313" key="15">
    <source>
        <dbReference type="EMBL" id="TNN25862.1"/>
    </source>
</evidence>
<evidence type="ECO:0000256" key="5">
    <source>
        <dbReference type="ARBA" id="ARBA00022882"/>
    </source>
</evidence>
<keyword evidence="10 12" id="KW-0407">Ion channel</keyword>
<dbReference type="InterPro" id="IPR014756">
    <property type="entry name" value="Ig_E-set"/>
</dbReference>
<dbReference type="OrthoDB" id="273257at2759"/>
<keyword evidence="5 12" id="KW-0851">Voltage-gated channel</keyword>